<dbReference type="EMBL" id="CZVI01000025">
    <property type="protein sequence ID" value="CUS91687.1"/>
    <property type="molecule type" value="Genomic_DNA"/>
</dbReference>
<dbReference type="InterPro" id="IPR029058">
    <property type="entry name" value="AB_hydrolase_fold"/>
</dbReference>
<dbReference type="GO" id="GO:0016787">
    <property type="term" value="F:hydrolase activity"/>
    <property type="evidence" value="ECO:0007669"/>
    <property type="project" value="UniProtKB-KW"/>
</dbReference>
<accession>A0A0N7MR07</accession>
<dbReference type="InterPro" id="IPR050583">
    <property type="entry name" value="Mycobacterial_A85_antigen"/>
</dbReference>
<dbReference type="SUPFAM" id="SSF53474">
    <property type="entry name" value="alpha/beta-Hydrolases"/>
    <property type="match status" value="1"/>
</dbReference>
<dbReference type="Gene3D" id="3.40.50.1820">
    <property type="entry name" value="alpha/beta hydrolase"/>
    <property type="match status" value="1"/>
</dbReference>
<accession>A0A0S4MTT3</accession>
<accession>A0A0P1LFK7</accession>
<reference evidence="1 4" key="2">
    <citation type="submission" date="2015-11" db="EMBL/GenBank/DDBJ databases">
        <authorList>
            <person name="Varghese N."/>
        </authorList>
    </citation>
    <scope>NUCLEOTIDE SEQUENCE [LARGE SCALE GENOMIC DNA]</scope>
    <source>
        <strain evidence="1 4">JGI-8</strain>
    </source>
</reference>
<accession>A0A0N7MZK7</accession>
<dbReference type="STRING" id="1633631.GCA_001442925_00096"/>
<gene>
    <name evidence="2" type="ORF">JGI4_00096</name>
    <name evidence="1" type="ORF">JGI8_01577</name>
</gene>
<dbReference type="PANTHER" id="PTHR48098">
    <property type="entry name" value="ENTEROCHELIN ESTERASE-RELATED"/>
    <property type="match status" value="1"/>
</dbReference>
<dbReference type="Proteomes" id="UP000182200">
    <property type="component" value="Unassembled WGS sequence"/>
</dbReference>
<protein>
    <submittedName>
        <fullName evidence="2">S-formylglutathione hydrolase FrmB</fullName>
    </submittedName>
</protein>
<organism evidence="2 3">
    <name type="scientific">Candidatus Kryptonium thompsonii</name>
    <dbReference type="NCBI Taxonomy" id="1633631"/>
    <lineage>
        <taxon>Bacteria</taxon>
        <taxon>Pseudomonadati</taxon>
        <taxon>Candidatus Kryptoniota</taxon>
        <taxon>Candidatus Kryptonium</taxon>
    </lineage>
</organism>
<dbReference type="GO" id="GO:0016747">
    <property type="term" value="F:acyltransferase activity, transferring groups other than amino-acyl groups"/>
    <property type="evidence" value="ECO:0007669"/>
    <property type="project" value="TreeGrafter"/>
</dbReference>
<keyword evidence="2" id="KW-0378">Hydrolase</keyword>
<dbReference type="AlphaFoldDB" id="A0A0N7MR07"/>
<accession>A0A0P1LL48</accession>
<evidence type="ECO:0000313" key="3">
    <source>
        <dbReference type="Proteomes" id="UP000182011"/>
    </source>
</evidence>
<reference evidence="2 3" key="1">
    <citation type="submission" date="2015-11" db="EMBL/GenBank/DDBJ databases">
        <authorList>
            <person name="Zhang Y."/>
            <person name="Guo Z."/>
        </authorList>
    </citation>
    <scope>NUCLEOTIDE SEQUENCE [LARGE SCALE GENOMIC DNA]</scope>
    <source>
        <strain evidence="2">JGI-4</strain>
    </source>
</reference>
<dbReference type="EMBL" id="FAOP01000001">
    <property type="protein sequence ID" value="CUU00813.1"/>
    <property type="molecule type" value="Genomic_DNA"/>
</dbReference>
<evidence type="ECO:0000313" key="2">
    <source>
        <dbReference type="EMBL" id="CUU00813.1"/>
    </source>
</evidence>
<accession>A0A0P1L9R7</accession>
<dbReference type="RefSeq" id="WP_075426172.1">
    <property type="nucleotide sequence ID" value="NZ_CZVI01000025.1"/>
</dbReference>
<proteinExistence type="predicted"/>
<dbReference type="Pfam" id="PF00756">
    <property type="entry name" value="Esterase"/>
    <property type="match status" value="1"/>
</dbReference>
<accession>A0A0P1NWD1</accession>
<keyword evidence="4" id="KW-1185">Reference proteome</keyword>
<evidence type="ECO:0000313" key="4">
    <source>
        <dbReference type="Proteomes" id="UP000182200"/>
    </source>
</evidence>
<dbReference type="OrthoDB" id="9784036at2"/>
<sequence length="285" mass="33280">MLLFSKIIKRAQLVPLLILLFGGTLLTQGKVHVILDSIYSKATDGYRKFYVILPRNYNETEERYRVLYLLHGYSGNHTDWLNKTSLIKYVSNYPLLVITPEADNSWYTNSPTFKNKNYEDYIITELIPYVERKYRVLSAKHGRAIAGLSMGGYGAVKLALKYPNLFYYVGSFSGAFNWKDLIKMDKSQISQSLKEFFGESESEHWDKNDIFVIVEKIETFNLPYFYILCGKDDTIEGLLESNREFVEKLRRKGILYEYHELPGGHDWLLWDVGINNFLKKLLTKK</sequence>
<accession>A0A0P1LD68</accession>
<dbReference type="InterPro" id="IPR000801">
    <property type="entry name" value="Esterase-like"/>
</dbReference>
<dbReference type="PANTHER" id="PTHR48098:SF1">
    <property type="entry name" value="DIACYLGLYCEROL ACYLTRANSFERASE_MYCOLYLTRANSFERASE AG85A"/>
    <property type="match status" value="1"/>
</dbReference>
<accession>A0A0P1M8H9</accession>
<evidence type="ECO:0000313" key="1">
    <source>
        <dbReference type="EMBL" id="CUS91687.1"/>
    </source>
</evidence>
<name>A0A0N7MR07_9BACT</name>
<dbReference type="Proteomes" id="UP000182011">
    <property type="component" value="Unassembled WGS sequence"/>
</dbReference>